<feature type="compositionally biased region" description="Basic and acidic residues" evidence="2">
    <location>
        <begin position="118"/>
        <end position="129"/>
    </location>
</feature>
<feature type="coiled-coil region" evidence="1">
    <location>
        <begin position="2168"/>
        <end position="2209"/>
    </location>
</feature>
<feature type="coiled-coil region" evidence="1">
    <location>
        <begin position="1037"/>
        <end position="1103"/>
    </location>
</feature>
<proteinExistence type="predicted"/>
<dbReference type="InterPro" id="IPR026202">
    <property type="entry name" value="GOLGB1"/>
</dbReference>
<protein>
    <recommendedName>
        <fullName evidence="6">Golgin subfamily B member 1</fullName>
    </recommendedName>
</protein>
<reference evidence="4" key="1">
    <citation type="thesis" date="2020" institute="ProQuest LLC" country="789 East Eisenhower Parkway, Ann Arbor, MI, USA">
        <title>Comparative Genomics and Chromosome Evolution.</title>
        <authorList>
            <person name="Mudd A.B."/>
        </authorList>
    </citation>
    <scope>NUCLEOTIDE SEQUENCE</scope>
    <source>
        <strain evidence="4">Female2</strain>
        <tissue evidence="4">Blood</tissue>
    </source>
</reference>
<comment type="caution">
    <text evidence="4">The sequence shown here is derived from an EMBL/GenBank/DDBJ whole genome shotgun (WGS) entry which is preliminary data.</text>
</comment>
<feature type="region of interest" description="Disordered" evidence="2">
    <location>
        <begin position="2291"/>
        <end position="2310"/>
    </location>
</feature>
<feature type="transmembrane region" description="Helical" evidence="3">
    <location>
        <begin position="2917"/>
        <end position="2935"/>
    </location>
</feature>
<dbReference type="PANTHER" id="PTHR18887">
    <property type="entry name" value="GOLGI-ASSOCIATED PROTEIN GCP360-RELATED"/>
    <property type="match status" value="1"/>
</dbReference>
<evidence type="ECO:0000313" key="4">
    <source>
        <dbReference type="EMBL" id="KAG8440147.1"/>
    </source>
</evidence>
<feature type="coiled-coil region" evidence="1">
    <location>
        <begin position="2334"/>
        <end position="2658"/>
    </location>
</feature>
<keyword evidence="1" id="KW-0175">Coiled coil</keyword>
<name>A0A8T2J982_9PIPI</name>
<keyword evidence="3" id="KW-1133">Transmembrane helix</keyword>
<sequence length="2938" mass="343220">MFSRLSGIANTVLHELSGDGEKESLHGATESVMESSYHGEISEDQMERLSHYEQLVVQLKELIQQKDVEIQKKDAQIKLEREASDTKLSKLKLQAKARVANLNKQLEDLKKAAPANQDSRHGSSDSWEVDRRNMEQVYEEEKKRMEDHVSELTKQLQESQDTVTKITGQLLDNQESLTELTRQLLESKENVKQLYDSLQTKEAETCELFAKLEEQSGTLTARTLFVERLEQELQNAELQKKVLSDQFRQTETELKSMRELLDAERTEHSCQLATSEENLKEKHIACERLLQELEKIKADIENSEKLRKEELQKSEEAQEKYKQMNEELSQCREVQNELNLLKEELKKGNNDELVELKAESSTKIQLIEATEEHEKLKIKKQSQIDQVNLGEEFAIEQVGLIVLGESVGQHAVNNMRQELEQMQEVSEELDGLKPEFEKMKGYQTEFEQGKNTKEELEKAKQELETVKTALIHVKRPEEKQERITEDTMNLEKDAEDVKHMVEGKERNNERDSDIEALNDLISQLQSQVQVLTSEKEALEKKNDFSDQQKQQMANYEAQNMLVEQIHSLENETRSKDLKITALQKDLDQQNLLLSEQETLSSLKEKQCYENEEHIKMLQEMLNLSQTKEERLSEALAANEREIVMLQNLLSCKTSDLEIVKCLVEEKDQQLAEISHSLSDKVVLLNEDKHSLGLEIKMLKEQLNIVNIEQTESSDAIKKENLEMHLQIEEFVKEKTQLQDKVAFFQKEQDKLHQQLVLTTSEHTQNQEMLRLVQEERGILQNQLEEQMSEHLRSQEMLSSLNGQKEEIQTQLYALRNEYAEQQRIQVEMQEQIQNLSVKQMDNSDTTDITQLQKDKRGLENELQTLKSRTLHEIYVEGSKGKEEQLQEQLEQQKKELDQLKKKLQAALINRKELMKKVSTLEKELVKNTEWDSSIEGATSVFQQVPDQALSEENLKQQLSGTMSAMSMLAEKSTIEERLQTLIKEMTLELREKDALIETMNLEKTENLFLIERLTSESCTKNITNLPPLDPEEQMDTRAKMEDKIANLEQDKENLQRKVQEALTSRRDTIKKAQEKDRHHREQLKLQKEELSILQQKYEELGKSNLMLQEQIQFQQEKDIGKLHACPLKEPQNAETQTEVSSDYNASFLHSEKNTECTSWGNDLVEFSKVESKDTGTEKFTEETIKCLELQLLIFEKERDEFKLRAVGLEKELSLQLEEFSHLQDTLKEMTRQLELEKENRKDSEVKAASLKTELDKKEHDLYTMQSLKSDIKKAEANLNFKEEELKKLEIELEERNEIIRSMQVSLLGKEDLINALKAQVESQAEEKEEHMMKLEKQVQNKQEEDVEEAKNKTQLQRKLQAALISRKEALKESKTLQKELETMRKQQEDLSKQLKMAEDLISHLNKERDEMLENLLSQKENQDKLITEIDKRLMENQNLEAACESLKLVLHDITHDKEILEKQLESMKNLENSQQLEWQDKLNEQKKEYELLLQSYENVSNETDRMNRALEAVRQEKQEVFIKMKSMESAKKELEKQVEEVEQELENMKEKMRKFAKSKQQKILDLEEENERLRGELQPTRNDQNLQFDKPHPEIKNLKDELERVCSEKQSLVVQFEVVRTENSSLLEEIKCLKLQLQNVDAKLQKTAESVNEVITTQDSFGLLVSQSEKTEALEENSQLSLDIVQKQEEKSQQDYLISQLKDHITELEVNEKTKEQEIHRLTENLKLLQGEKYKAEIQVSELQENISKLKKESREMEELCKKKQIDLTKAIKQIERVELDKDELEERLMNQLAELNGSIGNYQQDAIDLQIKNDFLQKELQDIKLQLEEEKRQLERQKAEELSVVQKEYVEKLKSIHQGEKGKKSQAKELQELLKEKQQEVRHLQKDCIQFQENISSLERTIKALELVHSECENEKVTAKEKLAKANEKTKNAKDELISLRVLLEDTQSEATKLLAEGMHLKEEVRAVRADTVLKLNKKDEEMEKKIQQEREKHQKEIRNMQEKQNLLLQEKEQLENTINNLQTSLDKKTLELKELRGNLNENIVKLAAFTRSMCSLQDDRDRIVDESKKWNEKFSDAMQAKDNEIHEKENVCKSLKSELTDVKSQAEKLQVQVNRLELLKQELMATIEKETESHLSIQNSLLEEKAVLSSRLEKEQCLQHQCQEELRIQKQKATDKQNQSEDMEKELKEFRAERAKQLETIRSLELEIQDIRLHSEQIQSDLQASKILTDQLHHELEQKEQDVVRLLSSQDEAVSTAVWELQDLHIAQIKSIEKSLADMELSNKNLQEKMESSKAQMLHSQEEARSSKSQLEAMAKSMCSLQEERERVLNDYQQLEQKHLDAMLAKDSLIQEAAAESNKLREELRFLLSRTDDLNAQNAKLNAQLSQYREDLKELITLKDSQLKQIIKEKLQEIERLQLELNALKLQFKQERQQVEILQQNLEETKKEKQSRELEFETLTACVSKQQHEMAEGEVQYALETAEVKRLKEELELLQGKYLLIKDEKSQIKAEAEKRVRHAEEELQRKMYSLEHDTGVMRNEAETAEERVAELARDLLKAEQLLLDAREENTALKTQLQAFEGSMRSLQDSHDFAQEELKRMQEQYKKLSLLQEEMASQNTTEQQILEEKIKEQAARLHSAEEVVRQLTSDLEASKKQIGILEIVQEEYTRLQGSMSTPQRQIEMHVQSTDLRDKKLFKDHSSDSLFAALHSSQEEVQSLHSQLSDALSQVHHKELKIQQLSGKLSQIFDEKNALSLQLRGCTQNLRDALGRYASLEKQMQDMGPKNQVQQEALLVDSAPGAPQERKEPNTEGEQQLVELQQRYQKLEQRNFEAEQLRTELEQQLIEERQRTEDRFQEIENRQRLHSNIWSAPEDPNMSQELSLLIEPQETVNRKARSSSVRRFLRRGLFFRTRTPLLAGLYLLIIHVLLLLCVTGHL</sequence>
<dbReference type="GO" id="GO:0005801">
    <property type="term" value="C:cis-Golgi network"/>
    <property type="evidence" value="ECO:0007669"/>
    <property type="project" value="TreeGrafter"/>
</dbReference>
<dbReference type="Proteomes" id="UP000812440">
    <property type="component" value="Chromosome 3"/>
</dbReference>
<feature type="coiled-coil region" evidence="1">
    <location>
        <begin position="2810"/>
        <end position="2862"/>
    </location>
</feature>
<evidence type="ECO:0000313" key="5">
    <source>
        <dbReference type="Proteomes" id="UP000812440"/>
    </source>
</evidence>
<evidence type="ECO:0000256" key="1">
    <source>
        <dbReference type="SAM" id="Coils"/>
    </source>
</evidence>
<feature type="coiled-coil region" evidence="1">
    <location>
        <begin position="514"/>
        <end position="548"/>
    </location>
</feature>
<keyword evidence="3" id="KW-0472">Membrane</keyword>
<dbReference type="GO" id="GO:0016020">
    <property type="term" value="C:membrane"/>
    <property type="evidence" value="ECO:0007669"/>
    <property type="project" value="TreeGrafter"/>
</dbReference>
<dbReference type="GO" id="GO:0005793">
    <property type="term" value="C:endoplasmic reticulum-Golgi intermediate compartment"/>
    <property type="evidence" value="ECO:0007669"/>
    <property type="project" value="TreeGrafter"/>
</dbReference>
<organism evidence="4 5">
    <name type="scientific">Hymenochirus boettgeri</name>
    <name type="common">Congo dwarf clawed frog</name>
    <dbReference type="NCBI Taxonomy" id="247094"/>
    <lineage>
        <taxon>Eukaryota</taxon>
        <taxon>Metazoa</taxon>
        <taxon>Chordata</taxon>
        <taxon>Craniata</taxon>
        <taxon>Vertebrata</taxon>
        <taxon>Euteleostomi</taxon>
        <taxon>Amphibia</taxon>
        <taxon>Batrachia</taxon>
        <taxon>Anura</taxon>
        <taxon>Pipoidea</taxon>
        <taxon>Pipidae</taxon>
        <taxon>Pipinae</taxon>
        <taxon>Hymenochirus</taxon>
    </lineage>
</organism>
<gene>
    <name evidence="4" type="ORF">GDO86_006083</name>
</gene>
<feature type="region of interest" description="Disordered" evidence="2">
    <location>
        <begin position="19"/>
        <end position="39"/>
    </location>
</feature>
<feature type="coiled-coil region" evidence="1">
    <location>
        <begin position="727"/>
        <end position="824"/>
    </location>
</feature>
<feature type="coiled-coil region" evidence="1">
    <location>
        <begin position="412"/>
        <end position="473"/>
    </location>
</feature>
<dbReference type="EMBL" id="JAACNH010000006">
    <property type="protein sequence ID" value="KAG8440147.1"/>
    <property type="molecule type" value="Genomic_DNA"/>
</dbReference>
<keyword evidence="3" id="KW-0812">Transmembrane</keyword>
<dbReference type="OrthoDB" id="9904168at2759"/>
<feature type="coiled-coil region" evidence="1">
    <location>
        <begin position="1974"/>
        <end position="2040"/>
    </location>
</feature>
<keyword evidence="5" id="KW-1185">Reference proteome</keyword>
<feature type="region of interest" description="Disordered" evidence="2">
    <location>
        <begin position="108"/>
        <end position="129"/>
    </location>
</feature>
<accession>A0A8T2J982</accession>
<feature type="coiled-coil region" evidence="1">
    <location>
        <begin position="2080"/>
        <end position="2135"/>
    </location>
</feature>
<dbReference type="PANTHER" id="PTHR18887:SF2">
    <property type="entry name" value="GOLGIN SUBFAMILY B MEMBER 1"/>
    <property type="match status" value="1"/>
</dbReference>
<feature type="coiled-coil region" evidence="1">
    <location>
        <begin position="848"/>
        <end position="923"/>
    </location>
</feature>
<feature type="region of interest" description="Disordered" evidence="2">
    <location>
        <begin position="1570"/>
        <end position="1592"/>
    </location>
</feature>
<evidence type="ECO:0008006" key="6">
    <source>
        <dbReference type="Google" id="ProtNLM"/>
    </source>
</evidence>
<evidence type="ECO:0000256" key="2">
    <source>
        <dbReference type="SAM" id="MobiDB-lite"/>
    </source>
</evidence>
<evidence type="ECO:0000256" key="3">
    <source>
        <dbReference type="SAM" id="Phobius"/>
    </source>
</evidence>